<dbReference type="PANTHER" id="PTHR12526">
    <property type="entry name" value="GLYCOSYLTRANSFERASE"/>
    <property type="match status" value="1"/>
</dbReference>
<proteinExistence type="predicted"/>
<dbReference type="OrthoDB" id="9807209at2"/>
<name>A0A418NIA6_9SPHN</name>
<keyword evidence="1" id="KW-0808">Transferase</keyword>
<dbReference type="EMBL" id="QXFK01000015">
    <property type="protein sequence ID" value="RIV78720.1"/>
    <property type="molecule type" value="Genomic_DNA"/>
</dbReference>
<dbReference type="AlphaFoldDB" id="A0A418NIA6"/>
<evidence type="ECO:0000313" key="1">
    <source>
        <dbReference type="EMBL" id="RIV78720.1"/>
    </source>
</evidence>
<dbReference type="GO" id="GO:0016757">
    <property type="term" value="F:glycosyltransferase activity"/>
    <property type="evidence" value="ECO:0007669"/>
    <property type="project" value="TreeGrafter"/>
</dbReference>
<dbReference type="PANTHER" id="PTHR12526:SF600">
    <property type="entry name" value="GLYCOSYL TRANSFERASE GROUP 1"/>
    <property type="match status" value="1"/>
</dbReference>
<comment type="caution">
    <text evidence="1">The sequence shown here is derived from an EMBL/GenBank/DDBJ whole genome shotgun (WGS) entry which is preliminary data.</text>
</comment>
<dbReference type="CDD" id="cd03801">
    <property type="entry name" value="GT4_PimA-like"/>
    <property type="match status" value="1"/>
</dbReference>
<dbReference type="Proteomes" id="UP000285092">
    <property type="component" value="Unassembled WGS sequence"/>
</dbReference>
<dbReference type="RefSeq" id="WP_119512842.1">
    <property type="nucleotide sequence ID" value="NZ_QXFK01000015.1"/>
</dbReference>
<sequence length="410" mass="43848">MPGEILFLAHRVPFPPDRGDKIRSHHLLKRLAEIAPVHVGCLAETDGDMAQESELAGIAASHFLARRAKPLPLAGFEALAKGLPVSLSAFDHAGLRRWIAGTLAERPIGTVFVFSGQMGQYVPADFGGGVMIDLCDVDSAKFEAYGKQGGLRAWIDRREARLLAREEEGLAHRAHCTLFVSEAEAALFRSRLRDPAGVRIEALRNGIDTAAFDPLAVAPHPELAAQAGPHLVFTGQMDYAPNVAAALRTAERLLPAVRKVHPDATFHVVGRAPVPQLRRLDGQGGLRVWGEVPDVRPFLAAADAVLAPLEIARGIQNKVLEAMAMARPVVLSPEAATGIDARDGEHFAVGPDDGALIDRTLALLDNRTAAEAMGAAARRYVVDHQGWAAMLAPLDGIVGARRAEAHRDAA</sequence>
<dbReference type="InterPro" id="IPR017521">
    <property type="entry name" value="Sugar_tfrase_PEP-CTERM_Stp1"/>
</dbReference>
<evidence type="ECO:0000313" key="2">
    <source>
        <dbReference type="Proteomes" id="UP000285092"/>
    </source>
</evidence>
<dbReference type="Gene3D" id="3.40.50.2000">
    <property type="entry name" value="Glycogen Phosphorylase B"/>
    <property type="match status" value="1"/>
</dbReference>
<organism evidence="1 2">
    <name type="scientific">Pelagerythrobacter aerophilus</name>
    <dbReference type="NCBI Taxonomy" id="2306995"/>
    <lineage>
        <taxon>Bacteria</taxon>
        <taxon>Pseudomonadati</taxon>
        <taxon>Pseudomonadota</taxon>
        <taxon>Alphaproteobacteria</taxon>
        <taxon>Sphingomonadales</taxon>
        <taxon>Erythrobacteraceae</taxon>
        <taxon>Pelagerythrobacter</taxon>
    </lineage>
</organism>
<dbReference type="SUPFAM" id="SSF53756">
    <property type="entry name" value="UDP-Glycosyltransferase/glycogen phosphorylase"/>
    <property type="match status" value="1"/>
</dbReference>
<accession>A0A418NIA6</accession>
<dbReference type="NCBIfam" id="TIGR03087">
    <property type="entry name" value="stp1"/>
    <property type="match status" value="1"/>
</dbReference>
<gene>
    <name evidence="1" type="ORF">D2V04_07955</name>
</gene>
<dbReference type="Pfam" id="PF13692">
    <property type="entry name" value="Glyco_trans_1_4"/>
    <property type="match status" value="1"/>
</dbReference>
<protein>
    <submittedName>
        <fullName evidence="1">TIGR03087 family PEP-CTERM/XrtA system glycosyltransferase</fullName>
    </submittedName>
</protein>
<reference evidence="1 2" key="1">
    <citation type="submission" date="2018-08" db="EMBL/GenBank/DDBJ databases">
        <title>Altererythrobacter sp.Ery1 and Ery12, the genome sequencing of novel strains in genus Alterythrobacter.</title>
        <authorList>
            <person name="Cheng H."/>
            <person name="Wu Y.-H."/>
            <person name="Fang C."/>
            <person name="Xu X.-W."/>
        </authorList>
    </citation>
    <scope>NUCLEOTIDE SEQUENCE [LARGE SCALE GENOMIC DNA]</scope>
    <source>
        <strain evidence="1 2">Ery1</strain>
    </source>
</reference>
<keyword evidence="2" id="KW-1185">Reference proteome</keyword>